<gene>
    <name evidence="4" type="ORF">OJF2_00200</name>
</gene>
<dbReference type="EMBL" id="CP042997">
    <property type="protein sequence ID" value="QEH31555.1"/>
    <property type="molecule type" value="Genomic_DNA"/>
</dbReference>
<dbReference type="NCBIfam" id="TIGR02595">
    <property type="entry name" value="PEP_CTERM"/>
    <property type="match status" value="1"/>
</dbReference>
<evidence type="ECO:0000256" key="2">
    <source>
        <dbReference type="SAM" id="SignalP"/>
    </source>
</evidence>
<keyword evidence="1" id="KW-0472">Membrane</keyword>
<name>A0A5B9VV05_9BACT</name>
<accession>A0A5B9VV05</accession>
<feature type="signal peptide" evidence="2">
    <location>
        <begin position="1"/>
        <end position="28"/>
    </location>
</feature>
<keyword evidence="1" id="KW-1133">Transmembrane helix</keyword>
<reference evidence="4 5" key="1">
    <citation type="submission" date="2019-08" db="EMBL/GenBank/DDBJ databases">
        <title>Deep-cultivation of Planctomycetes and their phenomic and genomic characterization uncovers novel biology.</title>
        <authorList>
            <person name="Wiegand S."/>
            <person name="Jogler M."/>
            <person name="Boedeker C."/>
            <person name="Pinto D."/>
            <person name="Vollmers J."/>
            <person name="Rivas-Marin E."/>
            <person name="Kohn T."/>
            <person name="Peeters S.H."/>
            <person name="Heuer A."/>
            <person name="Rast P."/>
            <person name="Oberbeckmann S."/>
            <person name="Bunk B."/>
            <person name="Jeske O."/>
            <person name="Meyerdierks A."/>
            <person name="Storesund J.E."/>
            <person name="Kallscheuer N."/>
            <person name="Luecker S."/>
            <person name="Lage O.M."/>
            <person name="Pohl T."/>
            <person name="Merkel B.J."/>
            <person name="Hornburger P."/>
            <person name="Mueller R.-W."/>
            <person name="Bruemmer F."/>
            <person name="Labrenz M."/>
            <person name="Spormann A.M."/>
            <person name="Op den Camp H."/>
            <person name="Overmann J."/>
            <person name="Amann R."/>
            <person name="Jetten M.S.M."/>
            <person name="Mascher T."/>
            <person name="Medema M.H."/>
            <person name="Devos D.P."/>
            <person name="Kaster A.-K."/>
            <person name="Ovreas L."/>
            <person name="Rohde M."/>
            <person name="Galperin M.Y."/>
            <person name="Jogler C."/>
        </authorList>
    </citation>
    <scope>NUCLEOTIDE SEQUENCE [LARGE SCALE GENOMIC DNA]</scope>
    <source>
        <strain evidence="4 5">OJF2</strain>
    </source>
</reference>
<feature type="domain" description="Ice-binding protein C-terminal" evidence="3">
    <location>
        <begin position="203"/>
        <end position="228"/>
    </location>
</feature>
<protein>
    <submittedName>
        <fullName evidence="4">PEP-CTERM motif protein</fullName>
    </submittedName>
</protein>
<proteinExistence type="predicted"/>
<keyword evidence="5" id="KW-1185">Reference proteome</keyword>
<dbReference type="Pfam" id="PF07589">
    <property type="entry name" value="PEP-CTERM"/>
    <property type="match status" value="1"/>
</dbReference>
<evidence type="ECO:0000313" key="4">
    <source>
        <dbReference type="EMBL" id="QEH31555.1"/>
    </source>
</evidence>
<evidence type="ECO:0000256" key="1">
    <source>
        <dbReference type="SAM" id="Phobius"/>
    </source>
</evidence>
<dbReference type="KEGG" id="agv:OJF2_00200"/>
<organism evidence="4 5">
    <name type="scientific">Aquisphaera giovannonii</name>
    <dbReference type="NCBI Taxonomy" id="406548"/>
    <lineage>
        <taxon>Bacteria</taxon>
        <taxon>Pseudomonadati</taxon>
        <taxon>Planctomycetota</taxon>
        <taxon>Planctomycetia</taxon>
        <taxon>Isosphaerales</taxon>
        <taxon>Isosphaeraceae</taxon>
        <taxon>Aquisphaera</taxon>
    </lineage>
</organism>
<dbReference type="RefSeq" id="WP_148590133.1">
    <property type="nucleotide sequence ID" value="NZ_CP042997.1"/>
</dbReference>
<evidence type="ECO:0000259" key="3">
    <source>
        <dbReference type="Pfam" id="PF07589"/>
    </source>
</evidence>
<evidence type="ECO:0000313" key="5">
    <source>
        <dbReference type="Proteomes" id="UP000324233"/>
    </source>
</evidence>
<feature type="chain" id="PRO_5022786788" evidence="2">
    <location>
        <begin position="29"/>
        <end position="232"/>
    </location>
</feature>
<dbReference type="AlphaFoldDB" id="A0A5B9VV05"/>
<sequence length="232" mass="23404" precursor="true">MTLRKNPSRLVLAVALGLAGLASGQARAGLVLTTSSPPGTPLVVDAGMSSGPMSLSTYSDNSPADVMSAWNVQLIIVADPGTTGQLTFLTPGTGTPANPPDYVFGGDGLGIVVINTGETLSANDFFDPAVGPGAAVPASPGANLLQLTFSASADAAGLFGIYAVRGSATTQWTDADFTTRFFENVPDGTGVVRIGDVLVAGTAVPEPSSLAMACAGLVAVAGLAARRRRRRR</sequence>
<keyword evidence="1" id="KW-0812">Transmembrane</keyword>
<keyword evidence="2" id="KW-0732">Signal</keyword>
<feature type="transmembrane region" description="Helical" evidence="1">
    <location>
        <begin position="208"/>
        <end position="225"/>
    </location>
</feature>
<dbReference type="InterPro" id="IPR013424">
    <property type="entry name" value="Ice-binding_C"/>
</dbReference>
<dbReference type="Proteomes" id="UP000324233">
    <property type="component" value="Chromosome"/>
</dbReference>